<proteinExistence type="predicted"/>
<evidence type="ECO:0000313" key="3">
    <source>
        <dbReference type="Proteomes" id="UP000824782"/>
    </source>
</evidence>
<evidence type="ECO:0000256" key="1">
    <source>
        <dbReference type="SAM" id="MobiDB-lite"/>
    </source>
</evidence>
<dbReference type="Proteomes" id="UP000824782">
    <property type="component" value="Unassembled WGS sequence"/>
</dbReference>
<keyword evidence="3" id="KW-1185">Reference proteome</keyword>
<dbReference type="EMBL" id="WNYA01000004">
    <property type="protein sequence ID" value="KAG8577247.1"/>
    <property type="molecule type" value="Genomic_DNA"/>
</dbReference>
<feature type="compositionally biased region" description="Basic and acidic residues" evidence="1">
    <location>
        <begin position="13"/>
        <end position="24"/>
    </location>
</feature>
<name>A0AAV7BYN6_ENGPU</name>
<comment type="caution">
    <text evidence="2">The sequence shown here is derived from an EMBL/GenBank/DDBJ whole genome shotgun (WGS) entry which is preliminary data.</text>
</comment>
<sequence length="77" mass="8908">MHCCFYFGEQDGKDLDLESDKTEEGSDGELIGNTESQHPILTGDSYTTSLKLIKSEEKELRRFRRKDFAWVSSKFIL</sequence>
<reference evidence="2" key="1">
    <citation type="thesis" date="2020" institute="ProQuest LLC" country="789 East Eisenhower Parkway, Ann Arbor, MI, USA">
        <title>Comparative Genomics and Chromosome Evolution.</title>
        <authorList>
            <person name="Mudd A.B."/>
        </authorList>
    </citation>
    <scope>NUCLEOTIDE SEQUENCE</scope>
    <source>
        <strain evidence="2">237g6f4</strain>
        <tissue evidence="2">Blood</tissue>
    </source>
</reference>
<protein>
    <submittedName>
        <fullName evidence="2">Uncharacterized protein</fullName>
    </submittedName>
</protein>
<dbReference type="AlphaFoldDB" id="A0AAV7BYN6"/>
<accession>A0AAV7BYN6</accession>
<feature type="region of interest" description="Disordered" evidence="1">
    <location>
        <begin position="13"/>
        <end position="38"/>
    </location>
</feature>
<organism evidence="2 3">
    <name type="scientific">Engystomops pustulosus</name>
    <name type="common">Tungara frog</name>
    <name type="synonym">Physalaemus pustulosus</name>
    <dbReference type="NCBI Taxonomy" id="76066"/>
    <lineage>
        <taxon>Eukaryota</taxon>
        <taxon>Metazoa</taxon>
        <taxon>Chordata</taxon>
        <taxon>Craniata</taxon>
        <taxon>Vertebrata</taxon>
        <taxon>Euteleostomi</taxon>
        <taxon>Amphibia</taxon>
        <taxon>Batrachia</taxon>
        <taxon>Anura</taxon>
        <taxon>Neobatrachia</taxon>
        <taxon>Hyloidea</taxon>
        <taxon>Leptodactylidae</taxon>
        <taxon>Leiuperinae</taxon>
        <taxon>Engystomops</taxon>
    </lineage>
</organism>
<gene>
    <name evidence="2" type="ORF">GDO81_010113</name>
</gene>
<evidence type="ECO:0000313" key="2">
    <source>
        <dbReference type="EMBL" id="KAG8577247.1"/>
    </source>
</evidence>